<dbReference type="Pfam" id="PF17957">
    <property type="entry name" value="Big_7"/>
    <property type="match status" value="1"/>
</dbReference>
<proteinExistence type="predicted"/>
<keyword evidence="7" id="KW-1185">Reference proteome</keyword>
<comment type="caution">
    <text evidence="6">The sequence shown here is derived from an EMBL/GenBank/DDBJ whole genome shotgun (WGS) entry which is preliminary data.</text>
</comment>
<dbReference type="Pfam" id="PF24517">
    <property type="entry name" value="CBM96"/>
    <property type="match status" value="1"/>
</dbReference>
<feature type="signal peptide" evidence="4">
    <location>
        <begin position="1"/>
        <end position="25"/>
    </location>
</feature>
<feature type="domain" description="Fibronectin type-III" evidence="5">
    <location>
        <begin position="544"/>
        <end position="642"/>
    </location>
</feature>
<dbReference type="InterPro" id="IPR055372">
    <property type="entry name" value="CBM96"/>
</dbReference>
<accession>A0A0A5GFM3</accession>
<dbReference type="NCBIfam" id="NF033679">
    <property type="entry name" value="DNRLRE_dom"/>
    <property type="match status" value="1"/>
</dbReference>
<feature type="chain" id="PRO_5002010624" evidence="4">
    <location>
        <begin position="26"/>
        <end position="910"/>
    </location>
</feature>
<evidence type="ECO:0000259" key="5">
    <source>
        <dbReference type="PROSITE" id="PS50853"/>
    </source>
</evidence>
<name>A0A0A5GFM3_9BACI</name>
<evidence type="ECO:0000256" key="4">
    <source>
        <dbReference type="SAM" id="SignalP"/>
    </source>
</evidence>
<protein>
    <submittedName>
        <fullName evidence="6">Fibronectin</fullName>
    </submittedName>
</protein>
<keyword evidence="2" id="KW-0964">Secreted</keyword>
<comment type="subcellular location">
    <subcellularLocation>
        <location evidence="1">Secreted</location>
    </subcellularLocation>
</comment>
<evidence type="ECO:0000313" key="7">
    <source>
        <dbReference type="Proteomes" id="UP000030528"/>
    </source>
</evidence>
<dbReference type="GO" id="GO:0005576">
    <property type="term" value="C:extracellular region"/>
    <property type="evidence" value="ECO:0007669"/>
    <property type="project" value="UniProtKB-SubCell"/>
</dbReference>
<dbReference type="InterPro" id="IPR003961">
    <property type="entry name" value="FN3_dom"/>
</dbReference>
<dbReference type="InterPro" id="IPR013783">
    <property type="entry name" value="Ig-like_fold"/>
</dbReference>
<dbReference type="CDD" id="cd00063">
    <property type="entry name" value="FN3"/>
    <property type="match status" value="1"/>
</dbReference>
<dbReference type="eggNOG" id="COG4733">
    <property type="taxonomic scope" value="Bacteria"/>
</dbReference>
<dbReference type="OrthoDB" id="2563626at2"/>
<dbReference type="SUPFAM" id="SSF49265">
    <property type="entry name" value="Fibronectin type III"/>
    <property type="match status" value="1"/>
</dbReference>
<dbReference type="AlphaFoldDB" id="A0A0A5GFM3"/>
<dbReference type="PROSITE" id="PS50853">
    <property type="entry name" value="FN3"/>
    <property type="match status" value="1"/>
</dbReference>
<keyword evidence="3 4" id="KW-0732">Signal</keyword>
<organism evidence="6 7">
    <name type="scientific">Pontibacillus halophilus JSM 076056 = DSM 19796</name>
    <dbReference type="NCBI Taxonomy" id="1385510"/>
    <lineage>
        <taxon>Bacteria</taxon>
        <taxon>Bacillati</taxon>
        <taxon>Bacillota</taxon>
        <taxon>Bacilli</taxon>
        <taxon>Bacillales</taxon>
        <taxon>Bacillaceae</taxon>
        <taxon>Pontibacillus</taxon>
    </lineage>
</organism>
<dbReference type="SUPFAM" id="SSF51445">
    <property type="entry name" value="(Trans)glycosidases"/>
    <property type="match status" value="1"/>
</dbReference>
<evidence type="ECO:0000256" key="3">
    <source>
        <dbReference type="ARBA" id="ARBA00022729"/>
    </source>
</evidence>
<reference evidence="6 7" key="1">
    <citation type="submission" date="2013-08" db="EMBL/GenBank/DDBJ databases">
        <authorList>
            <person name="Huang J."/>
            <person name="Wang G."/>
        </authorList>
    </citation>
    <scope>NUCLEOTIDE SEQUENCE [LARGE SCALE GENOMIC DNA]</scope>
    <source>
        <strain evidence="6 7">JSM 076056</strain>
    </source>
</reference>
<gene>
    <name evidence="6" type="ORF">N781_03015</name>
</gene>
<dbReference type="Gene3D" id="3.20.20.80">
    <property type="entry name" value="Glycosidases"/>
    <property type="match status" value="1"/>
</dbReference>
<dbReference type="eggNOG" id="COG2335">
    <property type="taxonomic scope" value="Bacteria"/>
</dbReference>
<dbReference type="STRING" id="1385510.GCA_000425205_00535"/>
<dbReference type="InterPro" id="IPR017853">
    <property type="entry name" value="GH"/>
</dbReference>
<evidence type="ECO:0000256" key="1">
    <source>
        <dbReference type="ARBA" id="ARBA00004613"/>
    </source>
</evidence>
<evidence type="ECO:0000256" key="2">
    <source>
        <dbReference type="ARBA" id="ARBA00022525"/>
    </source>
</evidence>
<evidence type="ECO:0000313" key="6">
    <source>
        <dbReference type="EMBL" id="KGX92011.1"/>
    </source>
</evidence>
<dbReference type="Gene3D" id="2.60.40.10">
    <property type="entry name" value="Immunoglobulins"/>
    <property type="match status" value="2"/>
</dbReference>
<dbReference type="EMBL" id="AVPE01000008">
    <property type="protein sequence ID" value="KGX92011.1"/>
    <property type="molecule type" value="Genomic_DNA"/>
</dbReference>
<dbReference type="InterPro" id="IPR036116">
    <property type="entry name" value="FN3_sf"/>
</dbReference>
<sequence length="910" mass="101913">MKTKWGLMFLCCIAMVLISKQNVHAEATIEITSHSNGDVISSSTTMVQGTYTDVEDMVLIVDGGRTHEVIEDKAEGTWSYELDTSLLEGDIELIVKGTNLETSYSAWSSPVTIAVDNPIVDTPKVTILNPKEGEALTNQTSVSVSVSGKHTLDKVDVRINGGKWIRAKQTGIRYTVNFYPNIDDVSSYSIEARATDNKGNIGFSQTTYVHDSMVLPTPEPLLNQDRAMWIWEKASYNLLYNDGSRELLKAFANDTSTFQQDRITTLYLGIDQYEGVDMVEEERERVRNLISWAHNEGFQVHALIAGGTKPPHFGAFERYHPVAIKELESILNYNLSSSQSERFDGVNVDIEPYIAPEFKQDKPSLQLQYLDLLQQMMDRKQAAHSNLAIGAAIPNWYDTSTHASSITWGRNGETEQTKWLSEHVQDVLDYISIMDYRDVAEGSAGIIERARGEIQYAEGIGKPHSVVLGVETKDIADGGDPETITFREEGRTYMEEQLDLVNTAYLESSSYGGIALHHYDTIRDLPSEWSPNGFYWTPPEDNEPPTSLLEEPTANTIDYESISLSYGRAFDNYEIDYYEIHRGLSQGFAPTEDTLAGEARGLSFHDSGLQSDTEYVYKVIPVDVSGNKGPESSEATAHTDATTLQSLIIKDSSIVYDDDKVKVTFTIIDGETGSPVEATMRGRFEYRSGKVVTGKTDATGTVSFVSESIPTESGTVGFKVNTIRKDGYYWEKPLPSLWRLETSWEKQRYLPTDDAFVRSDSYAKNNYGSESFLEIKTVAEGIKNYNRKAWMQFMPEERGSEVNQATLSFYVDRDVRDATVQGVDIDVVGANTLPWNEDSITWENQPTSTLKRIGTVTITKPGWYSIDVTDLMKEQQGETVSFSLTDPNRTDRLVLLHSKEHENAPILSIQ</sequence>
<dbReference type="RefSeq" id="WP_051239622.1">
    <property type="nucleotide sequence ID" value="NZ_AULI01000002.1"/>
</dbReference>
<dbReference type="Proteomes" id="UP000030528">
    <property type="component" value="Unassembled WGS sequence"/>
</dbReference>